<keyword evidence="1" id="KW-0862">Zinc</keyword>
<name>A0AAE1Y5U3_9LAMI</name>
<dbReference type="GO" id="GO:0005634">
    <property type="term" value="C:nucleus"/>
    <property type="evidence" value="ECO:0007669"/>
    <property type="project" value="UniProtKB-SubCell"/>
</dbReference>
<keyword evidence="1" id="KW-0479">Metal-binding</keyword>
<dbReference type="GO" id="GO:0008270">
    <property type="term" value="F:zinc ion binding"/>
    <property type="evidence" value="ECO:0007669"/>
    <property type="project" value="UniProtKB-UniRule"/>
</dbReference>
<comment type="subcellular location">
    <subcellularLocation>
        <location evidence="1">Nucleus</location>
    </subcellularLocation>
</comment>
<dbReference type="PANTHER" id="PTHR31669:SF251">
    <property type="entry name" value="PROTEIN FAR1-RELATED SEQUENCE"/>
    <property type="match status" value="1"/>
</dbReference>
<gene>
    <name evidence="2" type="ORF">Salat_1614200</name>
</gene>
<comment type="caution">
    <text evidence="2">The sequence shown here is derived from an EMBL/GenBank/DDBJ whole genome shotgun (WGS) entry which is preliminary data.</text>
</comment>
<dbReference type="AlphaFoldDB" id="A0AAE1Y5U3"/>
<proteinExistence type="inferred from homology"/>
<dbReference type="Proteomes" id="UP001293254">
    <property type="component" value="Unassembled WGS sequence"/>
</dbReference>
<dbReference type="GO" id="GO:0006355">
    <property type="term" value="P:regulation of DNA-templated transcription"/>
    <property type="evidence" value="ECO:0007669"/>
    <property type="project" value="UniProtKB-UniRule"/>
</dbReference>
<dbReference type="InterPro" id="IPR031052">
    <property type="entry name" value="FHY3/FAR1"/>
</dbReference>
<dbReference type="PANTHER" id="PTHR31669">
    <property type="entry name" value="PROTEIN FAR1-RELATED SEQUENCE 10-RELATED"/>
    <property type="match status" value="1"/>
</dbReference>
<dbReference type="EMBL" id="JACGWO010000006">
    <property type="protein sequence ID" value="KAK4424208.1"/>
    <property type="molecule type" value="Genomic_DNA"/>
</dbReference>
<comment type="similarity">
    <text evidence="1">Belongs to the FHY3/FAR1 family.</text>
</comment>
<evidence type="ECO:0000256" key="1">
    <source>
        <dbReference type="RuleBase" id="RU367018"/>
    </source>
</evidence>
<keyword evidence="1" id="KW-0539">Nucleus</keyword>
<reference evidence="2" key="2">
    <citation type="journal article" date="2024" name="Plant">
        <title>Genomic evolution and insights into agronomic trait innovations of Sesamum species.</title>
        <authorList>
            <person name="Miao H."/>
            <person name="Wang L."/>
            <person name="Qu L."/>
            <person name="Liu H."/>
            <person name="Sun Y."/>
            <person name="Le M."/>
            <person name="Wang Q."/>
            <person name="Wei S."/>
            <person name="Zheng Y."/>
            <person name="Lin W."/>
            <person name="Duan Y."/>
            <person name="Cao H."/>
            <person name="Xiong S."/>
            <person name="Wang X."/>
            <person name="Wei L."/>
            <person name="Li C."/>
            <person name="Ma Q."/>
            <person name="Ju M."/>
            <person name="Zhao R."/>
            <person name="Li G."/>
            <person name="Mu C."/>
            <person name="Tian Q."/>
            <person name="Mei H."/>
            <person name="Zhang T."/>
            <person name="Gao T."/>
            <person name="Zhang H."/>
        </authorList>
    </citation>
    <scope>NUCLEOTIDE SEQUENCE</scope>
    <source>
        <strain evidence="2">3651</strain>
    </source>
</reference>
<evidence type="ECO:0000313" key="3">
    <source>
        <dbReference type="Proteomes" id="UP001293254"/>
    </source>
</evidence>
<accession>A0AAE1Y5U3</accession>
<keyword evidence="3" id="KW-1185">Reference proteome</keyword>
<comment type="function">
    <text evidence="1">Putative transcription activator involved in regulating light control of development.</text>
</comment>
<sequence length="213" mass="24492">MNSVLKRYVSYKHNLLQFFHHFDRLIDERHYQELKADLRTCHSTPVASFPVEILKHAASVYTHEVFELFQDELRKAYDSQIELCGEIGEMSEYKIIPFRKHHQNAVMYDSSHEVEVKLENMITICPNIGSKSIGKKALVSRVDEQRRVGASLNPGNAFDDAILINQVAQRDSSNQYITHPTEGFSLSHMEPFLFAQVASIYTCIVGDETWALE</sequence>
<reference evidence="2" key="1">
    <citation type="submission" date="2020-06" db="EMBL/GenBank/DDBJ databases">
        <authorList>
            <person name="Li T."/>
            <person name="Hu X."/>
            <person name="Zhang T."/>
            <person name="Song X."/>
            <person name="Zhang H."/>
            <person name="Dai N."/>
            <person name="Sheng W."/>
            <person name="Hou X."/>
            <person name="Wei L."/>
        </authorList>
    </citation>
    <scope>NUCLEOTIDE SEQUENCE</scope>
    <source>
        <strain evidence="2">3651</strain>
        <tissue evidence="2">Leaf</tissue>
    </source>
</reference>
<keyword evidence="1" id="KW-0863">Zinc-finger</keyword>
<organism evidence="2 3">
    <name type="scientific">Sesamum alatum</name>
    <dbReference type="NCBI Taxonomy" id="300844"/>
    <lineage>
        <taxon>Eukaryota</taxon>
        <taxon>Viridiplantae</taxon>
        <taxon>Streptophyta</taxon>
        <taxon>Embryophyta</taxon>
        <taxon>Tracheophyta</taxon>
        <taxon>Spermatophyta</taxon>
        <taxon>Magnoliopsida</taxon>
        <taxon>eudicotyledons</taxon>
        <taxon>Gunneridae</taxon>
        <taxon>Pentapetalae</taxon>
        <taxon>asterids</taxon>
        <taxon>lamiids</taxon>
        <taxon>Lamiales</taxon>
        <taxon>Pedaliaceae</taxon>
        <taxon>Sesamum</taxon>
    </lineage>
</organism>
<evidence type="ECO:0000313" key="2">
    <source>
        <dbReference type="EMBL" id="KAK4424208.1"/>
    </source>
</evidence>
<protein>
    <recommendedName>
        <fullName evidence="1">Protein FAR1-RELATED SEQUENCE</fullName>
    </recommendedName>
</protein>